<sequence length="112" mass="13080">MYICVCMYVCILACKYVCIYVCICFHLIFFYFPFPGPSDGLASNHRIDVKRRNFCIFPSTENCVACEDGFYEDKDDCGKFFLCNFGGLIRMDCQKGWYWSMRSESCVHGRNC</sequence>
<dbReference type="GO" id="GO:0008061">
    <property type="term" value="F:chitin binding"/>
    <property type="evidence" value="ECO:0007669"/>
    <property type="project" value="InterPro"/>
</dbReference>
<proteinExistence type="predicted"/>
<dbReference type="Gene3D" id="2.170.140.10">
    <property type="entry name" value="Chitin binding domain"/>
    <property type="match status" value="1"/>
</dbReference>
<dbReference type="EMBL" id="KQ425400">
    <property type="protein sequence ID" value="KOF69533.1"/>
    <property type="molecule type" value="Genomic_DNA"/>
</dbReference>
<dbReference type="GO" id="GO:0005576">
    <property type="term" value="C:extracellular region"/>
    <property type="evidence" value="ECO:0007669"/>
    <property type="project" value="InterPro"/>
</dbReference>
<feature type="transmembrane region" description="Helical" evidence="1">
    <location>
        <begin position="7"/>
        <end position="32"/>
    </location>
</feature>
<reference evidence="3" key="1">
    <citation type="submission" date="2015-07" db="EMBL/GenBank/DDBJ databases">
        <title>MeaNS - Measles Nucleotide Surveillance Program.</title>
        <authorList>
            <person name="Tran T."/>
            <person name="Druce J."/>
        </authorList>
    </citation>
    <scope>NUCLEOTIDE SEQUENCE</scope>
    <source>
        <strain evidence="3">UCB-OBI-ISO-001</strain>
        <tissue evidence="3">Gonad</tissue>
    </source>
</reference>
<dbReference type="OrthoDB" id="6159735at2759"/>
<evidence type="ECO:0000313" key="3">
    <source>
        <dbReference type="EMBL" id="KOF69533.1"/>
    </source>
</evidence>
<organism evidence="3">
    <name type="scientific">Octopus bimaculoides</name>
    <name type="common">California two-spotted octopus</name>
    <dbReference type="NCBI Taxonomy" id="37653"/>
    <lineage>
        <taxon>Eukaryota</taxon>
        <taxon>Metazoa</taxon>
        <taxon>Spiralia</taxon>
        <taxon>Lophotrochozoa</taxon>
        <taxon>Mollusca</taxon>
        <taxon>Cephalopoda</taxon>
        <taxon>Coleoidea</taxon>
        <taxon>Octopodiformes</taxon>
        <taxon>Octopoda</taxon>
        <taxon>Incirrata</taxon>
        <taxon>Octopodidae</taxon>
        <taxon>Octopus</taxon>
    </lineage>
</organism>
<keyword evidence="1" id="KW-0472">Membrane</keyword>
<dbReference type="AlphaFoldDB" id="A0A0L8FXX5"/>
<dbReference type="InterPro" id="IPR002557">
    <property type="entry name" value="Chitin-bd_dom"/>
</dbReference>
<dbReference type="Pfam" id="PF01607">
    <property type="entry name" value="CBM_14"/>
    <property type="match status" value="1"/>
</dbReference>
<dbReference type="SUPFAM" id="SSF57625">
    <property type="entry name" value="Invertebrate chitin-binding proteins"/>
    <property type="match status" value="1"/>
</dbReference>
<feature type="domain" description="Chitin-binding type-2" evidence="2">
    <location>
        <begin position="60"/>
        <end position="112"/>
    </location>
</feature>
<evidence type="ECO:0000259" key="2">
    <source>
        <dbReference type="PROSITE" id="PS50940"/>
    </source>
</evidence>
<name>A0A0L8FXX5_OCTBM</name>
<keyword evidence="1" id="KW-1133">Transmembrane helix</keyword>
<keyword evidence="1" id="KW-0812">Transmembrane</keyword>
<dbReference type="PROSITE" id="PS50940">
    <property type="entry name" value="CHIT_BIND_II"/>
    <property type="match status" value="1"/>
</dbReference>
<gene>
    <name evidence="3" type="ORF">OCBIM_22004633mg</name>
</gene>
<accession>A0A0L8FXX5</accession>
<protein>
    <recommendedName>
        <fullName evidence="2">Chitin-binding type-2 domain-containing protein</fullName>
    </recommendedName>
</protein>
<dbReference type="InterPro" id="IPR036508">
    <property type="entry name" value="Chitin-bd_dom_sf"/>
</dbReference>
<evidence type="ECO:0000256" key="1">
    <source>
        <dbReference type="SAM" id="Phobius"/>
    </source>
</evidence>